<accession>A0A6A6SR23</accession>
<dbReference type="Proteomes" id="UP000799324">
    <property type="component" value="Unassembled WGS sequence"/>
</dbReference>
<keyword evidence="3" id="KW-1185">Reference proteome</keyword>
<dbReference type="OrthoDB" id="3790934at2759"/>
<feature type="region of interest" description="Disordered" evidence="1">
    <location>
        <begin position="397"/>
        <end position="431"/>
    </location>
</feature>
<protein>
    <submittedName>
        <fullName evidence="2">Uncharacterized protein</fullName>
    </submittedName>
</protein>
<evidence type="ECO:0000313" key="2">
    <source>
        <dbReference type="EMBL" id="KAF2648828.1"/>
    </source>
</evidence>
<name>A0A6A6SR23_9PLEO</name>
<sequence>MADPKRSTTYKKAREQLQKCDAKPFLTALDLGLFQPYSDGIVEAFAAKYYGKHRYDGPTKLDTSKIPWPRLPTIPETQKMLRAVMKQTDYSTMPTTGSSEQDQRAAEELLINLGNTNFKGAYAVMGLDCTALGDRRKSASTGWPATLAESDLLCDIMPAGGVGELNMNDCHELCVLVSGVRVWFQFPPTDHNLTVYAKLLKSRSKKTHKPIDADDLSNLRGGVVLLQEKGETVEIAPFCPTIMISTEPSVSANWMIDIAEKVPARLKNLHLFSIENSGLRGNEKKQAIRQTLLARQRGLLPSVQAVLEGNIQHLDEQVVKNELARAWESGKDALNGLLVASGDGTWTPEKIATMWVESMMGPTTRREQSCSICNQRFNWNRHPRDEMKRRLQKHFLEEHWPAQKPAKAKRKSEVESLKIGQPTPTKRSRKK</sequence>
<evidence type="ECO:0000313" key="3">
    <source>
        <dbReference type="Proteomes" id="UP000799324"/>
    </source>
</evidence>
<proteinExistence type="predicted"/>
<evidence type="ECO:0000256" key="1">
    <source>
        <dbReference type="SAM" id="MobiDB-lite"/>
    </source>
</evidence>
<gene>
    <name evidence="2" type="ORF">K491DRAFT_684361</name>
</gene>
<dbReference type="EMBL" id="MU004519">
    <property type="protein sequence ID" value="KAF2648828.1"/>
    <property type="molecule type" value="Genomic_DNA"/>
</dbReference>
<reference evidence="2" key="1">
    <citation type="journal article" date="2020" name="Stud. Mycol.">
        <title>101 Dothideomycetes genomes: a test case for predicting lifestyles and emergence of pathogens.</title>
        <authorList>
            <person name="Haridas S."/>
            <person name="Albert R."/>
            <person name="Binder M."/>
            <person name="Bloem J."/>
            <person name="Labutti K."/>
            <person name="Salamov A."/>
            <person name="Andreopoulos B."/>
            <person name="Baker S."/>
            <person name="Barry K."/>
            <person name="Bills G."/>
            <person name="Bluhm B."/>
            <person name="Cannon C."/>
            <person name="Castanera R."/>
            <person name="Culley D."/>
            <person name="Daum C."/>
            <person name="Ezra D."/>
            <person name="Gonzalez J."/>
            <person name="Henrissat B."/>
            <person name="Kuo A."/>
            <person name="Liang C."/>
            <person name="Lipzen A."/>
            <person name="Lutzoni F."/>
            <person name="Magnuson J."/>
            <person name="Mondo S."/>
            <person name="Nolan M."/>
            <person name="Ohm R."/>
            <person name="Pangilinan J."/>
            <person name="Park H.-J."/>
            <person name="Ramirez L."/>
            <person name="Alfaro M."/>
            <person name="Sun H."/>
            <person name="Tritt A."/>
            <person name="Yoshinaga Y."/>
            <person name="Zwiers L.-H."/>
            <person name="Turgeon B."/>
            <person name="Goodwin S."/>
            <person name="Spatafora J."/>
            <person name="Crous P."/>
            <person name="Grigoriev I."/>
        </authorList>
    </citation>
    <scope>NUCLEOTIDE SEQUENCE</scope>
    <source>
        <strain evidence="2">CBS 122681</strain>
    </source>
</reference>
<dbReference type="AlphaFoldDB" id="A0A6A6SR23"/>
<organism evidence="2 3">
    <name type="scientific">Lophiostoma macrostomum CBS 122681</name>
    <dbReference type="NCBI Taxonomy" id="1314788"/>
    <lineage>
        <taxon>Eukaryota</taxon>
        <taxon>Fungi</taxon>
        <taxon>Dikarya</taxon>
        <taxon>Ascomycota</taxon>
        <taxon>Pezizomycotina</taxon>
        <taxon>Dothideomycetes</taxon>
        <taxon>Pleosporomycetidae</taxon>
        <taxon>Pleosporales</taxon>
        <taxon>Lophiostomataceae</taxon>
        <taxon>Lophiostoma</taxon>
    </lineage>
</organism>